<feature type="region of interest" description="Disordered" evidence="6">
    <location>
        <begin position="1"/>
        <end position="121"/>
    </location>
</feature>
<dbReference type="PANTHER" id="PTHR43671:SF13">
    <property type="entry name" value="SERINE_THREONINE-PROTEIN KINASE NEK2"/>
    <property type="match status" value="1"/>
</dbReference>
<dbReference type="GO" id="GO:0004674">
    <property type="term" value="F:protein serine/threonine kinase activity"/>
    <property type="evidence" value="ECO:0007669"/>
    <property type="project" value="UniProtKB-EC"/>
</dbReference>
<evidence type="ECO:0000256" key="1">
    <source>
        <dbReference type="ARBA" id="ARBA00012513"/>
    </source>
</evidence>
<evidence type="ECO:0000256" key="3">
    <source>
        <dbReference type="ARBA" id="ARBA00022741"/>
    </source>
</evidence>
<keyword evidence="4" id="KW-0418">Kinase</keyword>
<organism evidence="8 9">
    <name type="scientific">Extremus antarcticus</name>
    <dbReference type="NCBI Taxonomy" id="702011"/>
    <lineage>
        <taxon>Eukaryota</taxon>
        <taxon>Fungi</taxon>
        <taxon>Dikarya</taxon>
        <taxon>Ascomycota</taxon>
        <taxon>Pezizomycotina</taxon>
        <taxon>Dothideomycetes</taxon>
        <taxon>Dothideomycetidae</taxon>
        <taxon>Mycosphaerellales</taxon>
        <taxon>Extremaceae</taxon>
        <taxon>Extremus</taxon>
    </lineage>
</organism>
<feature type="compositionally biased region" description="Low complexity" evidence="6">
    <location>
        <begin position="100"/>
        <end position="111"/>
    </location>
</feature>
<gene>
    <name evidence="8" type="ORF">LTR09_007003</name>
</gene>
<name>A0AAJ0DDA3_9PEZI</name>
<feature type="compositionally biased region" description="Low complexity" evidence="6">
    <location>
        <begin position="7"/>
        <end position="23"/>
    </location>
</feature>
<feature type="domain" description="Protein kinase" evidence="7">
    <location>
        <begin position="105"/>
        <end position="443"/>
    </location>
</feature>
<dbReference type="Pfam" id="PF00069">
    <property type="entry name" value="Pkinase"/>
    <property type="match status" value="1"/>
</dbReference>
<proteinExistence type="predicted"/>
<dbReference type="SMART" id="SM00220">
    <property type="entry name" value="S_TKc"/>
    <property type="match status" value="1"/>
</dbReference>
<reference evidence="8" key="1">
    <citation type="submission" date="2023-04" db="EMBL/GenBank/DDBJ databases">
        <title>Black Yeasts Isolated from many extreme environments.</title>
        <authorList>
            <person name="Coleine C."/>
            <person name="Stajich J.E."/>
            <person name="Selbmann L."/>
        </authorList>
    </citation>
    <scope>NUCLEOTIDE SEQUENCE</scope>
    <source>
        <strain evidence="8">CCFEE 5312</strain>
    </source>
</reference>
<evidence type="ECO:0000256" key="5">
    <source>
        <dbReference type="ARBA" id="ARBA00022840"/>
    </source>
</evidence>
<evidence type="ECO:0000259" key="7">
    <source>
        <dbReference type="PROSITE" id="PS50011"/>
    </source>
</evidence>
<dbReference type="PROSITE" id="PS50011">
    <property type="entry name" value="PROTEIN_KINASE_DOM"/>
    <property type="match status" value="1"/>
</dbReference>
<dbReference type="InterPro" id="IPR000719">
    <property type="entry name" value="Prot_kinase_dom"/>
</dbReference>
<dbReference type="EMBL" id="JAWDJX010000024">
    <property type="protein sequence ID" value="KAK3051703.1"/>
    <property type="molecule type" value="Genomic_DNA"/>
</dbReference>
<dbReference type="Proteomes" id="UP001271007">
    <property type="component" value="Unassembled WGS sequence"/>
</dbReference>
<protein>
    <recommendedName>
        <fullName evidence="1">non-specific serine/threonine protein kinase</fullName>
        <ecNumber evidence="1">2.7.11.1</ecNumber>
    </recommendedName>
</protein>
<dbReference type="InterPro" id="IPR050660">
    <property type="entry name" value="NEK_Ser/Thr_kinase"/>
</dbReference>
<dbReference type="SUPFAM" id="SSF56112">
    <property type="entry name" value="Protein kinase-like (PK-like)"/>
    <property type="match status" value="1"/>
</dbReference>
<comment type="caution">
    <text evidence="8">The sequence shown here is derived from an EMBL/GenBank/DDBJ whole genome shotgun (WGS) entry which is preliminary data.</text>
</comment>
<evidence type="ECO:0000313" key="8">
    <source>
        <dbReference type="EMBL" id="KAK3051703.1"/>
    </source>
</evidence>
<dbReference type="Gene3D" id="1.10.510.10">
    <property type="entry name" value="Transferase(Phosphotransferase) domain 1"/>
    <property type="match status" value="1"/>
</dbReference>
<keyword evidence="3" id="KW-0547">Nucleotide-binding</keyword>
<evidence type="ECO:0000256" key="4">
    <source>
        <dbReference type="ARBA" id="ARBA00022777"/>
    </source>
</evidence>
<evidence type="ECO:0000313" key="9">
    <source>
        <dbReference type="Proteomes" id="UP001271007"/>
    </source>
</evidence>
<dbReference type="GO" id="GO:0005524">
    <property type="term" value="F:ATP binding"/>
    <property type="evidence" value="ECO:0007669"/>
    <property type="project" value="UniProtKB-KW"/>
</dbReference>
<evidence type="ECO:0000256" key="2">
    <source>
        <dbReference type="ARBA" id="ARBA00022679"/>
    </source>
</evidence>
<keyword evidence="9" id="KW-1185">Reference proteome</keyword>
<feature type="compositionally biased region" description="Low complexity" evidence="6">
    <location>
        <begin position="73"/>
        <end position="82"/>
    </location>
</feature>
<dbReference type="AlphaFoldDB" id="A0AAJ0DDA3"/>
<keyword evidence="2" id="KW-0808">Transferase</keyword>
<feature type="compositionally biased region" description="Basic and acidic residues" evidence="6">
    <location>
        <begin position="62"/>
        <end position="72"/>
    </location>
</feature>
<dbReference type="PANTHER" id="PTHR43671">
    <property type="entry name" value="SERINE/THREONINE-PROTEIN KINASE NEK"/>
    <property type="match status" value="1"/>
</dbReference>
<dbReference type="EC" id="2.7.11.1" evidence="1"/>
<accession>A0AAJ0DDA3</accession>
<keyword evidence="5" id="KW-0067">ATP-binding</keyword>
<dbReference type="InterPro" id="IPR011009">
    <property type="entry name" value="Kinase-like_dom_sf"/>
</dbReference>
<sequence>MAGFTVPSASPSSGEELSPEPAGQGTAGTSDALRSPSPYVRSAKSRGFHVPSASSSPPDGDETSRHSADSRASRVPSASSSAGEDWHTARQSATPDPPGRRSSPSPTPSTRNAQDAGPDYVANREIDGQPVVDRVIRHQPRTQQIKRHTINAIADILGGHDNLVQLVQHAGFGTANTQRITTWQLTEGGSLADLINSRKPPATLPTEPFHGLLESFIWHTIVSLFKAITYLQTGNSDRQGEPEHPDWTPIVHNSINPSNIFYSTRAAGQEHEQCKLGNFSKCVILQGFETPETPEEREARIEAFHVIPEEEETGFEAPEIFSEEDHLPGLASDMWSIGAVAVAMMIGYNVWDLVRQTAFHAHEQRRPNTTSKLLETWRSMPAPQRHVLLQGQAMHAEIVSALPDYYSYGLKQFVEALLFFDPAYRGVTEVVLQDAIESNHRFKTQRALTFQHLDPANDLRTIRRQMFEKKHLVSGMITEAHTTTATLNELRNDGNEPTGGLVTAQVTAAATIAINMREYAGVRAVQRDPEAH</sequence>
<evidence type="ECO:0000256" key="6">
    <source>
        <dbReference type="SAM" id="MobiDB-lite"/>
    </source>
</evidence>